<evidence type="ECO:0000313" key="2">
    <source>
        <dbReference type="Proteomes" id="UP001234178"/>
    </source>
</evidence>
<accession>A0ABR0ATQ9</accession>
<dbReference type="Proteomes" id="UP001234178">
    <property type="component" value="Unassembled WGS sequence"/>
</dbReference>
<name>A0ABR0ATQ9_9CRUS</name>
<reference evidence="1 2" key="1">
    <citation type="journal article" date="2023" name="Nucleic Acids Res.">
        <title>The hologenome of Daphnia magna reveals possible DNA methylation and microbiome-mediated evolution of the host genome.</title>
        <authorList>
            <person name="Chaturvedi A."/>
            <person name="Li X."/>
            <person name="Dhandapani V."/>
            <person name="Marshall H."/>
            <person name="Kissane S."/>
            <person name="Cuenca-Cambronero M."/>
            <person name="Asole G."/>
            <person name="Calvet F."/>
            <person name="Ruiz-Romero M."/>
            <person name="Marangio P."/>
            <person name="Guigo R."/>
            <person name="Rago D."/>
            <person name="Mirbahai L."/>
            <person name="Eastwood N."/>
            <person name="Colbourne J.K."/>
            <person name="Zhou J."/>
            <person name="Mallon E."/>
            <person name="Orsini L."/>
        </authorList>
    </citation>
    <scope>NUCLEOTIDE SEQUENCE [LARGE SCALE GENOMIC DNA]</scope>
    <source>
        <strain evidence="1">LRV0_1</strain>
    </source>
</reference>
<dbReference type="EMBL" id="JAOYFB010000038">
    <property type="protein sequence ID" value="KAK4028502.1"/>
    <property type="molecule type" value="Genomic_DNA"/>
</dbReference>
<comment type="caution">
    <text evidence="1">The sequence shown here is derived from an EMBL/GenBank/DDBJ whole genome shotgun (WGS) entry which is preliminary data.</text>
</comment>
<protein>
    <submittedName>
        <fullName evidence="1">Uncharacterized protein</fullName>
    </submittedName>
</protein>
<organism evidence="1 2">
    <name type="scientific">Daphnia magna</name>
    <dbReference type="NCBI Taxonomy" id="35525"/>
    <lineage>
        <taxon>Eukaryota</taxon>
        <taxon>Metazoa</taxon>
        <taxon>Ecdysozoa</taxon>
        <taxon>Arthropoda</taxon>
        <taxon>Crustacea</taxon>
        <taxon>Branchiopoda</taxon>
        <taxon>Diplostraca</taxon>
        <taxon>Cladocera</taxon>
        <taxon>Anomopoda</taxon>
        <taxon>Daphniidae</taxon>
        <taxon>Daphnia</taxon>
    </lineage>
</organism>
<sequence length="301" mass="33998">MLSVSDLSSLEEVVEENTLVRKDEFDRDGDLVEDGNGVSVGSILKKRKVAPSQTHLIRDLVIDLSNWTTTAQLIRKTFVSNNNHMDVIFSDGVKCVKGFENLLEEGKTYTLSKCRLKEYKGPVHNLPMLALQMEFSAFTEIYLMDSDPVVTRHYPIPITSLRDAKDLKHNNRSDLDCIVKDSSNEVIIFSHSEKSKKEFVFDVWNGDVSQFKNLNGNYIYRLQLTPVSKNSAEYETVAGVAVPAFINMALRSSSRLLKAKLSVPKNLSDSLLYSLRCFQNKEKLKQNKEKQATSILVVIGI</sequence>
<gene>
    <name evidence="1" type="ORF">OUZ56_017771</name>
</gene>
<evidence type="ECO:0000313" key="1">
    <source>
        <dbReference type="EMBL" id="KAK4028502.1"/>
    </source>
</evidence>
<proteinExistence type="predicted"/>
<keyword evidence="2" id="KW-1185">Reference proteome</keyword>